<protein>
    <submittedName>
        <fullName evidence="1">Uncharacterized protein</fullName>
    </submittedName>
</protein>
<dbReference type="EMBL" id="CP133616">
    <property type="protein sequence ID" value="WMV29886.1"/>
    <property type="molecule type" value="Genomic_DNA"/>
</dbReference>
<reference evidence="1" key="1">
    <citation type="submission" date="2023-08" db="EMBL/GenBank/DDBJ databases">
        <title>A de novo genome assembly of Solanum verrucosum Schlechtendal, a Mexican diploid species geographically isolated from the other diploid A-genome species in potato relatives.</title>
        <authorList>
            <person name="Hosaka K."/>
        </authorList>
    </citation>
    <scope>NUCLEOTIDE SEQUENCE</scope>
    <source>
        <tissue evidence="1">Young leaves</tissue>
    </source>
</reference>
<proteinExistence type="predicted"/>
<dbReference type="AlphaFoldDB" id="A0AAF0TRP0"/>
<organism evidence="1 2">
    <name type="scientific">Solanum verrucosum</name>
    <dbReference type="NCBI Taxonomy" id="315347"/>
    <lineage>
        <taxon>Eukaryota</taxon>
        <taxon>Viridiplantae</taxon>
        <taxon>Streptophyta</taxon>
        <taxon>Embryophyta</taxon>
        <taxon>Tracheophyta</taxon>
        <taxon>Spermatophyta</taxon>
        <taxon>Magnoliopsida</taxon>
        <taxon>eudicotyledons</taxon>
        <taxon>Gunneridae</taxon>
        <taxon>Pentapetalae</taxon>
        <taxon>asterids</taxon>
        <taxon>lamiids</taxon>
        <taxon>Solanales</taxon>
        <taxon>Solanaceae</taxon>
        <taxon>Solanoideae</taxon>
        <taxon>Solaneae</taxon>
        <taxon>Solanum</taxon>
    </lineage>
</organism>
<keyword evidence="2" id="KW-1185">Reference proteome</keyword>
<accession>A0AAF0TRP0</accession>
<dbReference type="Proteomes" id="UP001234989">
    <property type="component" value="Chromosome 5"/>
</dbReference>
<sequence>MRTLIRTCSETSVSFTSFSYNFCASFTCSSNIGFTCKLAIAEPFESSVKQTFMALNSRNKGKGVKEMLAKDFRLKASAPTLALPG</sequence>
<evidence type="ECO:0000313" key="1">
    <source>
        <dbReference type="EMBL" id="WMV29886.1"/>
    </source>
</evidence>
<gene>
    <name evidence="1" type="ORF">MTR67_023271</name>
</gene>
<evidence type="ECO:0000313" key="2">
    <source>
        <dbReference type="Proteomes" id="UP001234989"/>
    </source>
</evidence>
<name>A0AAF0TRP0_SOLVR</name>